<dbReference type="EMBL" id="BARU01028244">
    <property type="protein sequence ID" value="GAH68433.1"/>
    <property type="molecule type" value="Genomic_DNA"/>
</dbReference>
<protein>
    <submittedName>
        <fullName evidence="1">Uncharacterized protein</fullName>
    </submittedName>
</protein>
<feature type="non-terminal residue" evidence="1">
    <location>
        <position position="81"/>
    </location>
</feature>
<evidence type="ECO:0000313" key="1">
    <source>
        <dbReference type="EMBL" id="GAH68433.1"/>
    </source>
</evidence>
<dbReference type="Gene3D" id="3.40.50.150">
    <property type="entry name" value="Vaccinia Virus protein VP39"/>
    <property type="match status" value="1"/>
</dbReference>
<dbReference type="InterPro" id="IPR029063">
    <property type="entry name" value="SAM-dependent_MTases_sf"/>
</dbReference>
<comment type="caution">
    <text evidence="1">The sequence shown here is derived from an EMBL/GenBank/DDBJ whole genome shotgun (WGS) entry which is preliminary data.</text>
</comment>
<gene>
    <name evidence="1" type="ORF">S03H2_45117</name>
</gene>
<dbReference type="AlphaFoldDB" id="X1JF92"/>
<accession>X1JF92</accession>
<name>X1JF92_9ZZZZ</name>
<reference evidence="1" key="1">
    <citation type="journal article" date="2014" name="Front. Microbiol.">
        <title>High frequency of phylogenetically diverse reductive dehalogenase-homologous genes in deep subseafloor sedimentary metagenomes.</title>
        <authorList>
            <person name="Kawai M."/>
            <person name="Futagami T."/>
            <person name="Toyoda A."/>
            <person name="Takaki Y."/>
            <person name="Nishi S."/>
            <person name="Hori S."/>
            <person name="Arai W."/>
            <person name="Tsubouchi T."/>
            <person name="Morono Y."/>
            <person name="Uchiyama I."/>
            <person name="Ito T."/>
            <person name="Fujiyama A."/>
            <person name="Inagaki F."/>
            <person name="Takami H."/>
        </authorList>
    </citation>
    <scope>NUCLEOTIDE SEQUENCE</scope>
    <source>
        <strain evidence="1">Expedition CK06-06</strain>
    </source>
</reference>
<proteinExistence type="predicted"/>
<sequence>MSGKFDNPELYRSDKEDAIRREFVNHFRNCPIPDYEILVNLGLFLSSKNLSRILYMDHLYRQIIDIQGIVVEFGTRWGQNL</sequence>
<organism evidence="1">
    <name type="scientific">marine sediment metagenome</name>
    <dbReference type="NCBI Taxonomy" id="412755"/>
    <lineage>
        <taxon>unclassified sequences</taxon>
        <taxon>metagenomes</taxon>
        <taxon>ecological metagenomes</taxon>
    </lineage>
</organism>